<dbReference type="AlphaFoldDB" id="A0A067BU59"/>
<feature type="transmembrane region" description="Helical" evidence="1">
    <location>
        <begin position="151"/>
        <end position="176"/>
    </location>
</feature>
<feature type="transmembrane region" description="Helical" evidence="1">
    <location>
        <begin position="54"/>
        <end position="74"/>
    </location>
</feature>
<dbReference type="GeneID" id="24138363"/>
<feature type="transmembrane region" description="Helical" evidence="1">
    <location>
        <begin position="224"/>
        <end position="246"/>
    </location>
</feature>
<sequence>MTTIGSTPFQSIESTGADVATELPADERGPLTYLFDWFIKALSDADSACTKQGVFGLGLLLPLPALLTALCISFKVDGKITWQWSTIFVLVWIVDAACLVFCIRAIPSWPGATKATLSRTIAHLAINIGITMHHVFIALQLDGQITWGWIWVFFPFVVTTLPEHATLFTIVAWAQMVLLAPRLDAAVLWSWPVVFLPLELYAMGSLVSCVYYTPCSTERPPLTVAMASLTACTLLLVAPLGLLLARLEGCEFPTSRPLVPWFLLYGFLMLWGFVVALHKDADILYGAVFAARGMRAA</sequence>
<keyword evidence="1" id="KW-0812">Transmembrane</keyword>
<proteinExistence type="predicted"/>
<evidence type="ECO:0000256" key="1">
    <source>
        <dbReference type="SAM" id="Phobius"/>
    </source>
</evidence>
<organism evidence="2 3">
    <name type="scientific">Saprolegnia parasitica (strain CBS 223.65)</name>
    <dbReference type="NCBI Taxonomy" id="695850"/>
    <lineage>
        <taxon>Eukaryota</taxon>
        <taxon>Sar</taxon>
        <taxon>Stramenopiles</taxon>
        <taxon>Oomycota</taxon>
        <taxon>Saprolegniomycetes</taxon>
        <taxon>Saprolegniales</taxon>
        <taxon>Saprolegniaceae</taxon>
        <taxon>Saprolegnia</taxon>
    </lineage>
</organism>
<protein>
    <submittedName>
        <fullName evidence="2">Uncharacterized protein</fullName>
    </submittedName>
</protein>
<reference evidence="2 3" key="1">
    <citation type="journal article" date="2013" name="PLoS Genet.">
        <title>Distinctive expansion of potential virulence genes in the genome of the oomycete fish pathogen Saprolegnia parasitica.</title>
        <authorList>
            <person name="Jiang R.H."/>
            <person name="de Bruijn I."/>
            <person name="Haas B.J."/>
            <person name="Belmonte R."/>
            <person name="Lobach L."/>
            <person name="Christie J."/>
            <person name="van den Ackerveken G."/>
            <person name="Bottin A."/>
            <person name="Bulone V."/>
            <person name="Diaz-Moreno S.M."/>
            <person name="Dumas B."/>
            <person name="Fan L."/>
            <person name="Gaulin E."/>
            <person name="Govers F."/>
            <person name="Grenville-Briggs L.J."/>
            <person name="Horner N.R."/>
            <person name="Levin J.Z."/>
            <person name="Mammella M."/>
            <person name="Meijer H.J."/>
            <person name="Morris P."/>
            <person name="Nusbaum C."/>
            <person name="Oome S."/>
            <person name="Phillips A.J."/>
            <person name="van Rooyen D."/>
            <person name="Rzeszutek E."/>
            <person name="Saraiva M."/>
            <person name="Secombes C.J."/>
            <person name="Seidl M.F."/>
            <person name="Snel B."/>
            <person name="Stassen J.H."/>
            <person name="Sykes S."/>
            <person name="Tripathy S."/>
            <person name="van den Berg H."/>
            <person name="Vega-Arreguin J.C."/>
            <person name="Wawra S."/>
            <person name="Young S.K."/>
            <person name="Zeng Q."/>
            <person name="Dieguez-Uribeondo J."/>
            <person name="Russ C."/>
            <person name="Tyler B.M."/>
            <person name="van West P."/>
        </authorList>
    </citation>
    <scope>NUCLEOTIDE SEQUENCE [LARGE SCALE GENOMIC DNA]</scope>
    <source>
        <strain evidence="2 3">CBS 223.65</strain>
    </source>
</reference>
<dbReference type="Proteomes" id="UP000030745">
    <property type="component" value="Unassembled WGS sequence"/>
</dbReference>
<evidence type="ECO:0000313" key="3">
    <source>
        <dbReference type="Proteomes" id="UP000030745"/>
    </source>
</evidence>
<dbReference type="OrthoDB" id="85340at2759"/>
<dbReference type="VEuPathDB" id="FungiDB:SPRG_16771"/>
<gene>
    <name evidence="2" type="ORF">SPRG_16771</name>
</gene>
<keyword evidence="3" id="KW-1185">Reference proteome</keyword>
<dbReference type="RefSeq" id="XP_012211472.1">
    <property type="nucleotide sequence ID" value="XM_012356082.1"/>
</dbReference>
<dbReference type="EMBL" id="KK583559">
    <property type="protein sequence ID" value="KDO17816.1"/>
    <property type="molecule type" value="Genomic_DNA"/>
</dbReference>
<keyword evidence="1" id="KW-1133">Transmembrane helix</keyword>
<dbReference type="KEGG" id="spar:SPRG_16771"/>
<feature type="transmembrane region" description="Helical" evidence="1">
    <location>
        <begin position="121"/>
        <end position="139"/>
    </location>
</feature>
<keyword evidence="1" id="KW-0472">Membrane</keyword>
<evidence type="ECO:0000313" key="2">
    <source>
        <dbReference type="EMBL" id="KDO17816.1"/>
    </source>
</evidence>
<name>A0A067BU59_SAPPC</name>
<accession>A0A067BU59</accession>
<feature type="transmembrane region" description="Helical" evidence="1">
    <location>
        <begin position="258"/>
        <end position="277"/>
    </location>
</feature>
<feature type="transmembrane region" description="Helical" evidence="1">
    <location>
        <begin position="86"/>
        <end position="106"/>
    </location>
</feature>
<feature type="transmembrane region" description="Helical" evidence="1">
    <location>
        <begin position="188"/>
        <end position="212"/>
    </location>
</feature>